<evidence type="ECO:0000313" key="4">
    <source>
        <dbReference type="Proteomes" id="UP000198945"/>
    </source>
</evidence>
<dbReference type="InterPro" id="IPR001296">
    <property type="entry name" value="Glyco_trans_1"/>
</dbReference>
<dbReference type="Gene3D" id="3.40.50.2000">
    <property type="entry name" value="Glycogen Phosphorylase B"/>
    <property type="match status" value="2"/>
</dbReference>
<evidence type="ECO:0000259" key="2">
    <source>
        <dbReference type="Pfam" id="PF13439"/>
    </source>
</evidence>
<gene>
    <name evidence="3" type="ORF">SAMN04515654_12724</name>
</gene>
<evidence type="ECO:0000259" key="1">
    <source>
        <dbReference type="Pfam" id="PF00534"/>
    </source>
</evidence>
<dbReference type="RefSeq" id="WP_089717482.1">
    <property type="nucleotide sequence ID" value="NZ_FNEH01000027.1"/>
</dbReference>
<name>A0A1G8QXQ9_9FIRM</name>
<dbReference type="PANTHER" id="PTHR12526">
    <property type="entry name" value="GLYCOSYLTRANSFERASE"/>
    <property type="match status" value="1"/>
</dbReference>
<feature type="domain" description="Glycosyltransferase subfamily 4-like N-terminal" evidence="2">
    <location>
        <begin position="12"/>
        <end position="168"/>
    </location>
</feature>
<sequence>MKVLHIINSLNIGGAQNLLLDSIDYYKKKNIKITVLSLSTNFKPLTNQKSDVIKVIDSDNPKSFKSFFCLFKYLNNHEFDIIHAHLFPTIYYCSIFKKIGLFENPLVITEHSTYNKRRKHKINKPIEKFIYNEFDKVVCISDGTEKQLNKWLKIGHKTEIIYNGVSLNKFVSKKSIVNIEDKNIIKIIMVANFLPQKDQLTVVKAMKRLDKRYELYFVGDGSEISHIKKQVEKLNLDERVFFLGKRNDVPNLLRKMDLFVLSSKWEGFGLVVIEAMASGLPVIASDVIGLSEIVNGYGALFELGDFESLSKKIFKLTQDNQIYSEYVSKSILRANHFSLEKMVNNYIDLYQNLIE</sequence>
<dbReference type="GO" id="GO:0016757">
    <property type="term" value="F:glycosyltransferase activity"/>
    <property type="evidence" value="ECO:0007669"/>
    <property type="project" value="InterPro"/>
</dbReference>
<dbReference type="Proteomes" id="UP000198945">
    <property type="component" value="Unassembled WGS sequence"/>
</dbReference>
<dbReference type="InterPro" id="IPR028098">
    <property type="entry name" value="Glyco_trans_4-like_N"/>
</dbReference>
<dbReference type="PANTHER" id="PTHR12526:SF630">
    <property type="entry name" value="GLYCOSYLTRANSFERASE"/>
    <property type="match status" value="1"/>
</dbReference>
<organism evidence="3 4">
    <name type="scientific">Halanaerobium congolense</name>
    <dbReference type="NCBI Taxonomy" id="54121"/>
    <lineage>
        <taxon>Bacteria</taxon>
        <taxon>Bacillati</taxon>
        <taxon>Bacillota</taxon>
        <taxon>Clostridia</taxon>
        <taxon>Halanaerobiales</taxon>
        <taxon>Halanaerobiaceae</taxon>
        <taxon>Halanaerobium</taxon>
    </lineage>
</organism>
<feature type="domain" description="Glycosyl transferase family 1" evidence="1">
    <location>
        <begin position="181"/>
        <end position="324"/>
    </location>
</feature>
<accession>A0A1G8QXQ9</accession>
<proteinExistence type="predicted"/>
<protein>
    <submittedName>
        <fullName evidence="3">Glycosyltransferase involved in cell wall bisynthesis</fullName>
    </submittedName>
</protein>
<dbReference type="AlphaFoldDB" id="A0A1G8QXQ9"/>
<dbReference type="Pfam" id="PF13439">
    <property type="entry name" value="Glyco_transf_4"/>
    <property type="match status" value="1"/>
</dbReference>
<dbReference type="EMBL" id="FNEH01000027">
    <property type="protein sequence ID" value="SDJ09461.1"/>
    <property type="molecule type" value="Genomic_DNA"/>
</dbReference>
<evidence type="ECO:0000313" key="3">
    <source>
        <dbReference type="EMBL" id="SDJ09461.1"/>
    </source>
</evidence>
<dbReference type="SUPFAM" id="SSF53756">
    <property type="entry name" value="UDP-Glycosyltransferase/glycogen phosphorylase"/>
    <property type="match status" value="1"/>
</dbReference>
<dbReference type="Pfam" id="PF00534">
    <property type="entry name" value="Glycos_transf_1"/>
    <property type="match status" value="1"/>
</dbReference>
<keyword evidence="3" id="KW-0808">Transferase</keyword>
<reference evidence="3 4" key="1">
    <citation type="submission" date="2016-10" db="EMBL/GenBank/DDBJ databases">
        <authorList>
            <person name="de Groot N.N."/>
        </authorList>
    </citation>
    <scope>NUCLEOTIDE SEQUENCE [LARGE SCALE GENOMIC DNA]</scope>
    <source>
        <strain evidence="3 4">WG7</strain>
    </source>
</reference>